<protein>
    <submittedName>
        <fullName evidence="1">Uncharacterized protein</fullName>
    </submittedName>
</protein>
<proteinExistence type="predicted"/>
<dbReference type="Proteomes" id="UP000703269">
    <property type="component" value="Unassembled WGS sequence"/>
</dbReference>
<gene>
    <name evidence="1" type="ORF">PsYK624_171750</name>
</gene>
<organism evidence="1 2">
    <name type="scientific">Phanerochaete sordida</name>
    <dbReference type="NCBI Taxonomy" id="48140"/>
    <lineage>
        <taxon>Eukaryota</taxon>
        <taxon>Fungi</taxon>
        <taxon>Dikarya</taxon>
        <taxon>Basidiomycota</taxon>
        <taxon>Agaricomycotina</taxon>
        <taxon>Agaricomycetes</taxon>
        <taxon>Polyporales</taxon>
        <taxon>Phanerochaetaceae</taxon>
        <taxon>Phanerochaete</taxon>
    </lineage>
</organism>
<evidence type="ECO:0000313" key="2">
    <source>
        <dbReference type="Proteomes" id="UP000703269"/>
    </source>
</evidence>
<accession>A0A9P3LPU1</accession>
<reference evidence="1 2" key="1">
    <citation type="submission" date="2021-08" db="EMBL/GenBank/DDBJ databases">
        <title>Draft Genome Sequence of Phanerochaete sordida strain YK-624.</title>
        <authorList>
            <person name="Mori T."/>
            <person name="Dohra H."/>
            <person name="Suzuki T."/>
            <person name="Kawagishi H."/>
            <person name="Hirai H."/>
        </authorList>
    </citation>
    <scope>NUCLEOTIDE SEQUENCE [LARGE SCALE GENOMIC DNA]</scope>
    <source>
        <strain evidence="1 2">YK-624</strain>
    </source>
</reference>
<sequence>MTRAHRQEELDHHMGDSNWKKLLQAVPSLIKKWREAKNEYPDSIRRLKELEANIPAEKLLKWQSENDRAQKSRLKKPKAMDIYDCLMMKPPGKHEIQLGLTRDEARCGVPRGTASWLSSGLRLQEDQLALRGRIRRMGRSLTVLQSQDVEDKRTRLQKRIDAYHANAEKYMGCDTADLQDAIEASQGSDFDWVPDLDHHETDDGEIEDEELRDNLTLFPEHIPILLPSALGATKCAEFSLTKLIGLELQLRKGQANDVIHNLRLAIGYKSVLFRTKMSQHLSLIKHVFTVNAGKHCLF</sequence>
<dbReference type="AlphaFoldDB" id="A0A9P3LPU1"/>
<keyword evidence="2" id="KW-1185">Reference proteome</keyword>
<evidence type="ECO:0000313" key="1">
    <source>
        <dbReference type="EMBL" id="GJF00873.1"/>
    </source>
</evidence>
<comment type="caution">
    <text evidence="1">The sequence shown here is derived from an EMBL/GenBank/DDBJ whole genome shotgun (WGS) entry which is preliminary data.</text>
</comment>
<dbReference type="OrthoDB" id="2800500at2759"/>
<name>A0A9P3LPU1_9APHY</name>
<dbReference type="EMBL" id="BPQB01000224">
    <property type="protein sequence ID" value="GJF00873.1"/>
    <property type="molecule type" value="Genomic_DNA"/>
</dbReference>